<keyword evidence="3" id="KW-1185">Reference proteome</keyword>
<dbReference type="Proteomes" id="UP000683925">
    <property type="component" value="Unassembled WGS sequence"/>
</dbReference>
<gene>
    <name evidence="2" type="ORF">POCTA_138.1.T0470125</name>
</gene>
<proteinExistence type="predicted"/>
<evidence type="ECO:0000313" key="2">
    <source>
        <dbReference type="EMBL" id="CAD8165789.1"/>
    </source>
</evidence>
<reference evidence="2" key="1">
    <citation type="submission" date="2021-01" db="EMBL/GenBank/DDBJ databases">
        <authorList>
            <consortium name="Genoscope - CEA"/>
            <person name="William W."/>
        </authorList>
    </citation>
    <scope>NUCLEOTIDE SEQUENCE</scope>
</reference>
<feature type="region of interest" description="Disordered" evidence="1">
    <location>
        <begin position="1"/>
        <end position="20"/>
    </location>
</feature>
<feature type="compositionally biased region" description="Polar residues" evidence="1">
    <location>
        <begin position="1"/>
        <end position="15"/>
    </location>
</feature>
<dbReference type="AlphaFoldDB" id="A0A8S1UPX1"/>
<evidence type="ECO:0000256" key="1">
    <source>
        <dbReference type="SAM" id="MobiDB-lite"/>
    </source>
</evidence>
<organism evidence="2 3">
    <name type="scientific">Paramecium octaurelia</name>
    <dbReference type="NCBI Taxonomy" id="43137"/>
    <lineage>
        <taxon>Eukaryota</taxon>
        <taxon>Sar</taxon>
        <taxon>Alveolata</taxon>
        <taxon>Ciliophora</taxon>
        <taxon>Intramacronucleata</taxon>
        <taxon>Oligohymenophorea</taxon>
        <taxon>Peniculida</taxon>
        <taxon>Parameciidae</taxon>
        <taxon>Paramecium</taxon>
    </lineage>
</organism>
<sequence>MNNSQSTYSNNSRFVSSHRDPLQKYKESLKEKFKLMYDQIEEQKFTNPFVLHEGTIFLTEQQSLRSFLNSTQKLVELSQFQDEQISVKKDNQIITLNAEPCNSTIKKIRPRIFDPPHFPQPLIISLVKTSYIPNTLQQLHEEKFCQTSFKEDKLNLYTQIQPIPIQKPKSSIGTQVNQTIEHIEQQNVSVQYSINIDQYQSQNHSFQSYIDRYYDYQQQEQCIDRKQNKSESKFQNENDDYYYMFCSECQQFVRMYKNNHNQFHQRHCKTLKYENTFSEFIGKFKYLLVYETNQLRDYDERCIKIRKFCHVASEICTVLQKTSCNKRINQLKIDLIKIHNEVYKLHDTHSMKIYQLFQQMKIQLAV</sequence>
<name>A0A8S1UPX1_PAROT</name>
<accession>A0A8S1UPX1</accession>
<dbReference type="EMBL" id="CAJJDP010000047">
    <property type="protein sequence ID" value="CAD8165789.1"/>
    <property type="molecule type" value="Genomic_DNA"/>
</dbReference>
<comment type="caution">
    <text evidence="2">The sequence shown here is derived from an EMBL/GenBank/DDBJ whole genome shotgun (WGS) entry which is preliminary data.</text>
</comment>
<dbReference type="OMA" id="CHVASEI"/>
<dbReference type="OrthoDB" id="292461at2759"/>
<protein>
    <submittedName>
        <fullName evidence="2">Uncharacterized protein</fullName>
    </submittedName>
</protein>
<evidence type="ECO:0000313" key="3">
    <source>
        <dbReference type="Proteomes" id="UP000683925"/>
    </source>
</evidence>